<dbReference type="PANTHER" id="PTHR15071">
    <property type="entry name" value="MANNOSE-6-PHOSPHATE RECEPTOR FAMILY MEMBER"/>
    <property type="match status" value="1"/>
</dbReference>
<evidence type="ECO:0000256" key="15">
    <source>
        <dbReference type="ARBA" id="ARBA00023136"/>
    </source>
</evidence>
<evidence type="ECO:0000256" key="4">
    <source>
        <dbReference type="ARBA" id="ARBA00004614"/>
    </source>
</evidence>
<feature type="domain" description="MRH" evidence="21">
    <location>
        <begin position="27"/>
        <end position="173"/>
    </location>
</feature>
<dbReference type="Pfam" id="PF09451">
    <property type="entry name" value="ATG27"/>
    <property type="match status" value="1"/>
</dbReference>
<keyword evidence="9 20" id="KW-0732">Signal</keyword>
<dbReference type="PROSITE" id="PS51914">
    <property type="entry name" value="MRH"/>
    <property type="match status" value="1"/>
</dbReference>
<evidence type="ECO:0000256" key="20">
    <source>
        <dbReference type="SAM" id="SignalP"/>
    </source>
</evidence>
<reference evidence="23" key="1">
    <citation type="submission" date="2024-04" db="EMBL/GenBank/DDBJ databases">
        <authorList>
            <person name="Shaw F."/>
            <person name="Minotto A."/>
        </authorList>
    </citation>
    <scope>NUCLEOTIDE SEQUENCE [LARGE SCALE GENOMIC DNA]</scope>
</reference>
<keyword evidence="15 19" id="KW-0472">Membrane</keyword>
<keyword evidence="13" id="KW-0333">Golgi apparatus</keyword>
<sequence>MLRISDLWLLSFVVLSCLTPHALADDKSCTTTVDGKHYDLNQLKANKDYTFKSLGGQPYRINVCAPVVSEIWAPKVDKPEEIAAVTRRQHGDFSIGAVNTTLTVIGGHPMLLLTGGNLCLDGSDLRASTAVRFICDTAVFGAGKPELIAQFPPQDDAACAFFVEWRTHVACPTHERGSWSFIAILATIFGVLFMLYIIVGLLYNRFVLDLRGFDQIPRYSLISFSDVVQFFRNCIDRVKSRTPDFGGGGGVNGSWGRSGSDYRGLAASGEEGASMLGGPPGFLDEEDEGEENIHGSDPESGRPQGVDSNGVIRL</sequence>
<dbReference type="InterPro" id="IPR018939">
    <property type="entry name" value="Autophagy-rel_prot_27"/>
</dbReference>
<feature type="signal peptide" evidence="20">
    <location>
        <begin position="1"/>
        <end position="24"/>
    </location>
</feature>
<keyword evidence="8 19" id="KW-0812">Transmembrane</keyword>
<keyword evidence="14" id="KW-0496">Mitochondrion</keyword>
<evidence type="ECO:0000256" key="13">
    <source>
        <dbReference type="ARBA" id="ARBA00023034"/>
    </source>
</evidence>
<evidence type="ECO:0000256" key="12">
    <source>
        <dbReference type="ARBA" id="ARBA00023006"/>
    </source>
</evidence>
<evidence type="ECO:0000256" key="14">
    <source>
        <dbReference type="ARBA" id="ARBA00023128"/>
    </source>
</evidence>
<keyword evidence="16" id="KW-1015">Disulfide bond</keyword>
<evidence type="ECO:0000256" key="19">
    <source>
        <dbReference type="SAM" id="Phobius"/>
    </source>
</evidence>
<feature type="chain" id="PRO_5046533530" description="Autophagy-related protein 27" evidence="20">
    <location>
        <begin position="25"/>
        <end position="314"/>
    </location>
</feature>
<dbReference type="EMBL" id="OZ037944">
    <property type="protein sequence ID" value="CAL1694206.1"/>
    <property type="molecule type" value="Genomic_DNA"/>
</dbReference>
<evidence type="ECO:0000313" key="22">
    <source>
        <dbReference type="EMBL" id="CAL1694206.1"/>
    </source>
</evidence>
<feature type="region of interest" description="Disordered" evidence="18">
    <location>
        <begin position="269"/>
        <end position="314"/>
    </location>
</feature>
<evidence type="ECO:0000256" key="7">
    <source>
        <dbReference type="ARBA" id="ARBA00022448"/>
    </source>
</evidence>
<evidence type="ECO:0000256" key="8">
    <source>
        <dbReference type="ARBA" id="ARBA00022692"/>
    </source>
</evidence>
<evidence type="ECO:0000256" key="3">
    <source>
        <dbReference type="ARBA" id="ARBA00004472"/>
    </source>
</evidence>
<dbReference type="PROSITE" id="PS51257">
    <property type="entry name" value="PROKAR_LIPOPROTEIN"/>
    <property type="match status" value="1"/>
</dbReference>
<evidence type="ECO:0000313" key="23">
    <source>
        <dbReference type="Proteomes" id="UP001497453"/>
    </source>
</evidence>
<name>A0ABP1CF18_9APHY</name>
<evidence type="ECO:0000256" key="1">
    <source>
        <dbReference type="ARBA" id="ARBA00004304"/>
    </source>
</evidence>
<dbReference type="Proteomes" id="UP001497453">
    <property type="component" value="Chromosome 1"/>
</dbReference>
<proteinExistence type="inferred from homology"/>
<evidence type="ECO:0000256" key="5">
    <source>
        <dbReference type="ARBA" id="ARBA00005363"/>
    </source>
</evidence>
<dbReference type="PANTHER" id="PTHR15071:SF0">
    <property type="entry name" value="MANNOSE 6-PHOSPHATE RECEPTOR-LIKE PROTEIN 1"/>
    <property type="match status" value="1"/>
</dbReference>
<evidence type="ECO:0000256" key="16">
    <source>
        <dbReference type="ARBA" id="ARBA00023157"/>
    </source>
</evidence>
<keyword evidence="17" id="KW-0968">Cytoplasmic vesicle</keyword>
<evidence type="ECO:0000256" key="9">
    <source>
        <dbReference type="ARBA" id="ARBA00022729"/>
    </source>
</evidence>
<keyword evidence="7" id="KW-0813">Transport</keyword>
<keyword evidence="11 19" id="KW-1133">Transmembrane helix</keyword>
<dbReference type="SUPFAM" id="SSF50911">
    <property type="entry name" value="Mannose 6-phosphate receptor domain"/>
    <property type="match status" value="1"/>
</dbReference>
<evidence type="ECO:0000256" key="6">
    <source>
        <dbReference type="ARBA" id="ARBA00013776"/>
    </source>
</evidence>
<evidence type="ECO:0000256" key="10">
    <source>
        <dbReference type="ARBA" id="ARBA00022927"/>
    </source>
</evidence>
<organism evidence="22 23">
    <name type="scientific">Somion occarium</name>
    <dbReference type="NCBI Taxonomy" id="3059160"/>
    <lineage>
        <taxon>Eukaryota</taxon>
        <taxon>Fungi</taxon>
        <taxon>Dikarya</taxon>
        <taxon>Basidiomycota</taxon>
        <taxon>Agaricomycotina</taxon>
        <taxon>Agaricomycetes</taxon>
        <taxon>Polyporales</taxon>
        <taxon>Cerrenaceae</taxon>
        <taxon>Somion</taxon>
    </lineage>
</organism>
<comment type="similarity">
    <text evidence="5">Belongs to the ATG27 family.</text>
</comment>
<comment type="subcellular location">
    <subcellularLocation>
        <location evidence="2">Cytoplasmic vesicle membrane</location>
        <topology evidence="2">Single-pass type I membrane protein</topology>
    </subcellularLocation>
    <subcellularLocation>
        <location evidence="4">Golgi apparatus membrane</location>
        <topology evidence="4">Single-pass type I membrane protein</topology>
    </subcellularLocation>
    <subcellularLocation>
        <location evidence="1">Mitochondrion membrane</location>
        <topology evidence="1">Single-pass membrane protein</topology>
    </subcellularLocation>
    <subcellularLocation>
        <location evidence="3">Preautophagosomal structure membrane</location>
        <topology evidence="3">Single-pass type I membrane protein</topology>
    </subcellularLocation>
</comment>
<keyword evidence="10" id="KW-0653">Protein transport</keyword>
<feature type="transmembrane region" description="Helical" evidence="19">
    <location>
        <begin position="179"/>
        <end position="203"/>
    </location>
</feature>
<protein>
    <recommendedName>
        <fullName evidence="6">Autophagy-related protein 27</fullName>
    </recommendedName>
</protein>
<evidence type="ECO:0000256" key="11">
    <source>
        <dbReference type="ARBA" id="ARBA00022989"/>
    </source>
</evidence>
<keyword evidence="12" id="KW-0072">Autophagy</keyword>
<accession>A0ABP1CF18</accession>
<feature type="compositionally biased region" description="Basic and acidic residues" evidence="18">
    <location>
        <begin position="291"/>
        <end position="300"/>
    </location>
</feature>
<evidence type="ECO:0000256" key="17">
    <source>
        <dbReference type="ARBA" id="ARBA00023329"/>
    </source>
</evidence>
<keyword evidence="23" id="KW-1185">Reference proteome</keyword>
<dbReference type="Gene3D" id="2.70.130.10">
    <property type="entry name" value="Mannose-6-phosphate receptor binding domain"/>
    <property type="match status" value="1"/>
</dbReference>
<dbReference type="InterPro" id="IPR009011">
    <property type="entry name" value="Man6P_isomerase_rcpt-bd_dom_sf"/>
</dbReference>
<evidence type="ECO:0000259" key="21">
    <source>
        <dbReference type="PROSITE" id="PS51914"/>
    </source>
</evidence>
<evidence type="ECO:0000256" key="18">
    <source>
        <dbReference type="SAM" id="MobiDB-lite"/>
    </source>
</evidence>
<evidence type="ECO:0000256" key="2">
    <source>
        <dbReference type="ARBA" id="ARBA00004358"/>
    </source>
</evidence>
<gene>
    <name evidence="22" type="ORF">GFSPODELE1_LOCUS204</name>
</gene>
<dbReference type="InterPro" id="IPR044865">
    <property type="entry name" value="MRH_dom"/>
</dbReference>